<comment type="subcellular location">
    <subcellularLocation>
        <location evidence="1">Membrane</location>
        <topology evidence="1">Multi-pass membrane protein</topology>
    </subcellularLocation>
</comment>
<dbReference type="InterPro" id="IPR003339">
    <property type="entry name" value="ABC/ECF_trnsptr_transmembrane"/>
</dbReference>
<dbReference type="CDD" id="cd16914">
    <property type="entry name" value="EcfT"/>
    <property type="match status" value="1"/>
</dbReference>
<keyword evidence="5 6" id="KW-0472">Membrane</keyword>
<evidence type="ECO:0000313" key="7">
    <source>
        <dbReference type="EMBL" id="MBT1173411.1"/>
    </source>
</evidence>
<dbReference type="Proteomes" id="UP000773064">
    <property type="component" value="Unassembled WGS sequence"/>
</dbReference>
<comment type="caution">
    <text evidence="7">The sequence shown here is derived from an EMBL/GenBank/DDBJ whole genome shotgun (WGS) entry which is preliminary data.</text>
</comment>
<reference evidence="7 8" key="1">
    <citation type="journal article" date="2021" name="Environ. Microbiol.">
        <title>Genetic insights into the dark matter of the mammalian gut microbiota through targeted genome reconstruction.</title>
        <authorList>
            <person name="Lugli G.A."/>
            <person name="Alessandri G."/>
            <person name="Milani C."/>
            <person name="Viappiani A."/>
            <person name="Fontana F."/>
            <person name="Tarracchini C."/>
            <person name="Mancabelli L."/>
            <person name="Argentini C."/>
            <person name="Ruiz L."/>
            <person name="Margolles A."/>
            <person name="van Sinderen D."/>
            <person name="Turroni F."/>
            <person name="Ventura M."/>
        </authorList>
    </citation>
    <scope>NUCLEOTIDE SEQUENCE [LARGE SCALE GENOMIC DNA]</scope>
    <source>
        <strain evidence="7 8">MA2</strain>
    </source>
</reference>
<evidence type="ECO:0000256" key="6">
    <source>
        <dbReference type="SAM" id="Phobius"/>
    </source>
</evidence>
<evidence type="ECO:0000256" key="2">
    <source>
        <dbReference type="ARBA" id="ARBA00022475"/>
    </source>
</evidence>
<evidence type="ECO:0000256" key="3">
    <source>
        <dbReference type="ARBA" id="ARBA00022692"/>
    </source>
</evidence>
<organism evidence="7 8">
    <name type="scientific">Bifidobacterium santillanense</name>
    <dbReference type="NCBI Taxonomy" id="2809028"/>
    <lineage>
        <taxon>Bacteria</taxon>
        <taxon>Bacillati</taxon>
        <taxon>Actinomycetota</taxon>
        <taxon>Actinomycetes</taxon>
        <taxon>Bifidobacteriales</taxon>
        <taxon>Bifidobacteriaceae</taxon>
        <taxon>Bifidobacterium</taxon>
    </lineage>
</organism>
<feature type="transmembrane region" description="Helical" evidence="6">
    <location>
        <begin position="61"/>
        <end position="78"/>
    </location>
</feature>
<sequence length="242" mass="25963">MRTAATAPTSRRDGRSLDPRAKLYLLLLANLMLFFHVGLATQATMIALFLAPMLVAGRVRMAARFAVLYAAMTALGLLDPDALGVPQLHVVSALAVGASMMLPCFATGAYAFTTTSASAFVCAMRRMRVPEAVVVPCVVIIRFFPTILEDYRRIREAMALRGIATGAFAWVRHPARSLEYVVVPLLMNATNVAQDLSVAALTKGLGRDGVHTSRTTIRMRAADWLAMAACTLPLALDAAGVI</sequence>
<gene>
    <name evidence="7" type="ORF">JS528_08635</name>
</gene>
<feature type="transmembrane region" description="Helical" evidence="6">
    <location>
        <begin position="132"/>
        <end position="151"/>
    </location>
</feature>
<keyword evidence="8" id="KW-1185">Reference proteome</keyword>
<dbReference type="PANTHER" id="PTHR34857:SF2">
    <property type="entry name" value="SLL0384 PROTEIN"/>
    <property type="match status" value="1"/>
</dbReference>
<evidence type="ECO:0000256" key="1">
    <source>
        <dbReference type="ARBA" id="ARBA00004141"/>
    </source>
</evidence>
<accession>A0ABS5URH5</accession>
<name>A0ABS5URH5_9BIFI</name>
<dbReference type="InterPro" id="IPR051611">
    <property type="entry name" value="ECF_transporter_component"/>
</dbReference>
<dbReference type="RefSeq" id="WP_214358663.1">
    <property type="nucleotide sequence ID" value="NZ_JAFEJS010000009.1"/>
</dbReference>
<keyword evidence="3 6" id="KW-0812">Transmembrane</keyword>
<proteinExistence type="predicted"/>
<evidence type="ECO:0000256" key="5">
    <source>
        <dbReference type="ARBA" id="ARBA00023136"/>
    </source>
</evidence>
<dbReference type="Pfam" id="PF02361">
    <property type="entry name" value="CbiQ"/>
    <property type="match status" value="1"/>
</dbReference>
<dbReference type="EMBL" id="JAFEJS010000009">
    <property type="protein sequence ID" value="MBT1173411.1"/>
    <property type="molecule type" value="Genomic_DNA"/>
</dbReference>
<keyword evidence="4 6" id="KW-1133">Transmembrane helix</keyword>
<feature type="transmembrane region" description="Helical" evidence="6">
    <location>
        <begin position="21"/>
        <end position="49"/>
    </location>
</feature>
<dbReference type="PANTHER" id="PTHR34857">
    <property type="entry name" value="SLL0384 PROTEIN"/>
    <property type="match status" value="1"/>
</dbReference>
<feature type="transmembrane region" description="Helical" evidence="6">
    <location>
        <begin position="90"/>
        <end position="112"/>
    </location>
</feature>
<keyword evidence="2" id="KW-1003">Cell membrane</keyword>
<protein>
    <submittedName>
        <fullName evidence="7">Energy-coupling factor transporter transmembrane protein EcfT</fullName>
    </submittedName>
</protein>
<evidence type="ECO:0000313" key="8">
    <source>
        <dbReference type="Proteomes" id="UP000773064"/>
    </source>
</evidence>
<evidence type="ECO:0000256" key="4">
    <source>
        <dbReference type="ARBA" id="ARBA00022989"/>
    </source>
</evidence>